<evidence type="ECO:0000313" key="3">
    <source>
        <dbReference type="EMBL" id="GAA4900267.1"/>
    </source>
</evidence>
<accession>A0ABP9FFI0</accession>
<feature type="transmembrane region" description="Helical" evidence="1">
    <location>
        <begin position="39"/>
        <end position="59"/>
    </location>
</feature>
<dbReference type="Proteomes" id="UP001499988">
    <property type="component" value="Unassembled WGS sequence"/>
</dbReference>
<reference evidence="4" key="1">
    <citation type="journal article" date="2019" name="Int. J. Syst. Evol. Microbiol.">
        <title>The Global Catalogue of Microorganisms (GCM) 10K type strain sequencing project: providing services to taxonomists for standard genome sequencing and annotation.</title>
        <authorList>
            <consortium name="The Broad Institute Genomics Platform"/>
            <consortium name="The Broad Institute Genome Sequencing Center for Infectious Disease"/>
            <person name="Wu L."/>
            <person name="Ma J."/>
        </authorList>
    </citation>
    <scope>NUCLEOTIDE SEQUENCE [LARGE SCALE GENOMIC DNA]</scope>
    <source>
        <strain evidence="4">JCM 18401</strain>
    </source>
</reference>
<keyword evidence="1" id="KW-0812">Transmembrane</keyword>
<protein>
    <recommendedName>
        <fullName evidence="2">CAAX prenyl protease 2/Lysostaphin resistance protein A-like domain-containing protein</fullName>
    </recommendedName>
</protein>
<organism evidence="3 4">
    <name type="scientific">Ferrimonas pelagia</name>
    <dbReference type="NCBI Taxonomy" id="1177826"/>
    <lineage>
        <taxon>Bacteria</taxon>
        <taxon>Pseudomonadati</taxon>
        <taxon>Pseudomonadota</taxon>
        <taxon>Gammaproteobacteria</taxon>
        <taxon>Alteromonadales</taxon>
        <taxon>Ferrimonadaceae</taxon>
        <taxon>Ferrimonas</taxon>
    </lineage>
</organism>
<feature type="domain" description="CAAX prenyl protease 2/Lysostaphin resistance protein A-like" evidence="2">
    <location>
        <begin position="120"/>
        <end position="208"/>
    </location>
</feature>
<proteinExistence type="predicted"/>
<dbReference type="PANTHER" id="PTHR36435:SF1">
    <property type="entry name" value="CAAX AMINO TERMINAL PROTEASE FAMILY PROTEIN"/>
    <property type="match status" value="1"/>
</dbReference>
<dbReference type="InterPro" id="IPR003675">
    <property type="entry name" value="Rce1/LyrA-like_dom"/>
</dbReference>
<feature type="transmembrane region" description="Helical" evidence="1">
    <location>
        <begin position="171"/>
        <end position="188"/>
    </location>
</feature>
<feature type="transmembrane region" description="Helical" evidence="1">
    <location>
        <begin position="7"/>
        <end position="27"/>
    </location>
</feature>
<comment type="caution">
    <text evidence="3">The sequence shown here is derived from an EMBL/GenBank/DDBJ whole genome shotgun (WGS) entry which is preliminary data.</text>
</comment>
<dbReference type="Pfam" id="PF02517">
    <property type="entry name" value="Rce1-like"/>
    <property type="match status" value="1"/>
</dbReference>
<feature type="transmembrane region" description="Helical" evidence="1">
    <location>
        <begin position="195"/>
        <end position="220"/>
    </location>
</feature>
<keyword evidence="1" id="KW-0472">Membrane</keyword>
<evidence type="ECO:0000313" key="4">
    <source>
        <dbReference type="Proteomes" id="UP001499988"/>
    </source>
</evidence>
<evidence type="ECO:0000256" key="1">
    <source>
        <dbReference type="SAM" id="Phobius"/>
    </source>
</evidence>
<keyword evidence="4" id="KW-1185">Reference proteome</keyword>
<sequence length="226" mass="25776">MFMKQHFSIGFSLVVTVAGFLAIAFFVMPQGHALGLSQIATQSLAFILLGALITLCYWLRFGAQTRQQMACVRPKGDRRFYRQLFLLTLAFWLLKDLLLPFPESDFAWIRPWLKGNHLGLVVLYIVVVAPIIEELIFRQFLFQSLQRLWRSPWPTICLASLPWALLHSQYGALFLGLIFSFGLLLGWVRYRSQSLLLPILIHALLNLLACLMYALGWGVYQGIGGL</sequence>
<feature type="transmembrane region" description="Helical" evidence="1">
    <location>
        <begin position="118"/>
        <end position="136"/>
    </location>
</feature>
<dbReference type="EMBL" id="BAABJZ010000103">
    <property type="protein sequence ID" value="GAA4900267.1"/>
    <property type="molecule type" value="Genomic_DNA"/>
</dbReference>
<evidence type="ECO:0000259" key="2">
    <source>
        <dbReference type="Pfam" id="PF02517"/>
    </source>
</evidence>
<dbReference type="InterPro" id="IPR052710">
    <property type="entry name" value="CAAX_protease"/>
</dbReference>
<gene>
    <name evidence="3" type="ORF">GCM10023333_37650</name>
</gene>
<dbReference type="PANTHER" id="PTHR36435">
    <property type="entry name" value="SLR1288 PROTEIN"/>
    <property type="match status" value="1"/>
</dbReference>
<keyword evidence="1" id="KW-1133">Transmembrane helix</keyword>
<name>A0ABP9FFI0_9GAMM</name>